<dbReference type="AlphaFoldDB" id="A0AAD9D230"/>
<dbReference type="GeneID" id="85393865"/>
<dbReference type="RefSeq" id="XP_060371072.1">
    <property type="nucleotide sequence ID" value="XM_060509966.1"/>
</dbReference>
<evidence type="ECO:0000256" key="1">
    <source>
        <dbReference type="SAM" id="MobiDB-lite"/>
    </source>
</evidence>
<proteinExistence type="predicted"/>
<protein>
    <submittedName>
        <fullName evidence="2">Uncharacterized protein</fullName>
    </submittedName>
</protein>
<dbReference type="EMBL" id="JAHMHS010000004">
    <property type="protein sequence ID" value="KAK1731017.1"/>
    <property type="molecule type" value="Genomic_DNA"/>
</dbReference>
<name>A0AAD9D230_GLOAC</name>
<organism evidence="2 3">
    <name type="scientific">Glomerella acutata</name>
    <name type="common">Colletotrichum acutatum</name>
    <dbReference type="NCBI Taxonomy" id="27357"/>
    <lineage>
        <taxon>Eukaryota</taxon>
        <taxon>Fungi</taxon>
        <taxon>Dikarya</taxon>
        <taxon>Ascomycota</taxon>
        <taxon>Pezizomycotina</taxon>
        <taxon>Sordariomycetes</taxon>
        <taxon>Hypocreomycetidae</taxon>
        <taxon>Glomerellales</taxon>
        <taxon>Glomerellaceae</taxon>
        <taxon>Colletotrichum</taxon>
        <taxon>Colletotrichum acutatum species complex</taxon>
    </lineage>
</organism>
<reference evidence="2" key="1">
    <citation type="submission" date="2021-12" db="EMBL/GenBank/DDBJ databases">
        <title>Comparative genomics, transcriptomics and evolutionary studies reveal genomic signatures of adaptation to plant cell wall in hemibiotrophic fungi.</title>
        <authorList>
            <consortium name="DOE Joint Genome Institute"/>
            <person name="Baroncelli R."/>
            <person name="Diaz J.F."/>
            <person name="Benocci T."/>
            <person name="Peng M."/>
            <person name="Battaglia E."/>
            <person name="Haridas S."/>
            <person name="Andreopoulos W."/>
            <person name="Labutti K."/>
            <person name="Pangilinan J."/>
            <person name="Floch G.L."/>
            <person name="Makela M.R."/>
            <person name="Henrissat B."/>
            <person name="Grigoriev I.V."/>
            <person name="Crouch J.A."/>
            <person name="De Vries R.P."/>
            <person name="Sukno S.A."/>
            <person name="Thon M.R."/>
        </authorList>
    </citation>
    <scope>NUCLEOTIDE SEQUENCE</scope>
    <source>
        <strain evidence="2">CBS 112980</strain>
    </source>
</reference>
<sequence length="380" mass="42197">MSLFPLEMMKEEHWYAVGLVDSSHRKVFTYLPTGEAVWDGEDLGTVYPWTLPYLPWIISMLAVSHWAEKNVSRHSIPSLLPVLTTQRNATQHKSDIPPSVDFLCNLPSPSCHYHAVHASNLAPTHSLSDFVISEDGTVPQQAPSHIYPAQRLLRQAIRPTGLHAGKSGTDPRLPVHPTYHQYPGAPGLNLEAVSTSHESPKSKSQEMEPRLSYGYHPRGSLAPASHCQQIVTTQLENVVGRVYLPPGFIRPTRPIHYGIHPPLGNRSLHIRTPIHCNNGLNPLPHQHASASFRKSESWHLTGLQGPPNDRSFAPVPVFVPSSPSQLRCPREFGGLTQLAQRRVLLNWRGVRGNSIPVRKTACFTPIHANNAKALFRGPAR</sequence>
<accession>A0AAD9D230</accession>
<feature type="compositionally biased region" description="Basic and acidic residues" evidence="1">
    <location>
        <begin position="198"/>
        <end position="209"/>
    </location>
</feature>
<comment type="caution">
    <text evidence="2">The sequence shown here is derived from an EMBL/GenBank/DDBJ whole genome shotgun (WGS) entry which is preliminary data.</text>
</comment>
<evidence type="ECO:0000313" key="2">
    <source>
        <dbReference type="EMBL" id="KAK1731017.1"/>
    </source>
</evidence>
<evidence type="ECO:0000313" key="3">
    <source>
        <dbReference type="Proteomes" id="UP001244207"/>
    </source>
</evidence>
<dbReference type="Proteomes" id="UP001244207">
    <property type="component" value="Unassembled WGS sequence"/>
</dbReference>
<gene>
    <name evidence="2" type="ORF">BDZ83DRAFT_646449</name>
</gene>
<feature type="region of interest" description="Disordered" evidence="1">
    <location>
        <begin position="184"/>
        <end position="213"/>
    </location>
</feature>
<keyword evidence="3" id="KW-1185">Reference proteome</keyword>